<dbReference type="EMBL" id="QPJS01000001">
    <property type="protein sequence ID" value="RCX05403.1"/>
    <property type="molecule type" value="Genomic_DNA"/>
</dbReference>
<feature type="transmembrane region" description="Helical" evidence="1">
    <location>
        <begin position="47"/>
        <end position="66"/>
    </location>
</feature>
<keyword evidence="1" id="KW-1133">Transmembrane helix</keyword>
<dbReference type="Proteomes" id="UP000253517">
    <property type="component" value="Unassembled WGS sequence"/>
</dbReference>
<dbReference type="RefSeq" id="WP_037356096.1">
    <property type="nucleotide sequence ID" value="NZ_BHZF01000001.1"/>
</dbReference>
<feature type="transmembrane region" description="Helical" evidence="1">
    <location>
        <begin position="78"/>
        <end position="101"/>
    </location>
</feature>
<keyword evidence="3" id="KW-1185">Reference proteome</keyword>
<name>A0A369A8D2_9FLAO</name>
<dbReference type="InterPro" id="IPR018706">
    <property type="entry name" value="DUF2214_membrane"/>
</dbReference>
<evidence type="ECO:0000256" key="1">
    <source>
        <dbReference type="SAM" id="Phobius"/>
    </source>
</evidence>
<comment type="caution">
    <text evidence="2">The sequence shown here is derived from an EMBL/GenBank/DDBJ whole genome shotgun (WGS) entry which is preliminary data.</text>
</comment>
<organism evidence="2 3">
    <name type="scientific">Schleiferia thermophila</name>
    <dbReference type="NCBI Taxonomy" id="884107"/>
    <lineage>
        <taxon>Bacteria</taxon>
        <taxon>Pseudomonadati</taxon>
        <taxon>Bacteroidota</taxon>
        <taxon>Flavobacteriia</taxon>
        <taxon>Flavobacteriales</taxon>
        <taxon>Schleiferiaceae</taxon>
        <taxon>Schleiferia</taxon>
    </lineage>
</organism>
<protein>
    <submittedName>
        <fullName evidence="2">Putative membrane protein</fullName>
    </submittedName>
</protein>
<feature type="transmembrane region" description="Helical" evidence="1">
    <location>
        <begin position="6"/>
        <end position="27"/>
    </location>
</feature>
<evidence type="ECO:0000313" key="2">
    <source>
        <dbReference type="EMBL" id="RCX05403.1"/>
    </source>
</evidence>
<accession>A0A369A8D2</accession>
<dbReference type="Pfam" id="PF09980">
    <property type="entry name" value="DUF2214"/>
    <property type="match status" value="1"/>
</dbReference>
<sequence>MSVELIARYVHFISIFAIVAALSIELVVLKPVMRRSEISSLSRIDGIYGIAAITLLAAGFTLWFGAGKPADYYSKNYFFLFKLLLFTMVGIASAWPTVFFLKNRKGNPEECVVIPGYLKKLILLQLIILFLIPAFAGLMAKGIGYFG</sequence>
<gene>
    <name evidence="2" type="ORF">DES35_101688</name>
</gene>
<keyword evidence="1" id="KW-0472">Membrane</keyword>
<keyword evidence="1" id="KW-0812">Transmembrane</keyword>
<feature type="transmembrane region" description="Helical" evidence="1">
    <location>
        <begin position="121"/>
        <end position="140"/>
    </location>
</feature>
<dbReference type="AlphaFoldDB" id="A0A369A8D2"/>
<reference evidence="2 3" key="1">
    <citation type="submission" date="2018-07" db="EMBL/GenBank/DDBJ databases">
        <title>Genomic Encyclopedia of Type Strains, Phase IV (KMG-IV): sequencing the most valuable type-strain genomes for metagenomic binning, comparative biology and taxonomic classification.</title>
        <authorList>
            <person name="Goeker M."/>
        </authorList>
    </citation>
    <scope>NUCLEOTIDE SEQUENCE [LARGE SCALE GENOMIC DNA]</scope>
    <source>
        <strain evidence="2 3">DSM 21410</strain>
    </source>
</reference>
<evidence type="ECO:0000313" key="3">
    <source>
        <dbReference type="Proteomes" id="UP000253517"/>
    </source>
</evidence>
<proteinExistence type="predicted"/>